<evidence type="ECO:0000256" key="6">
    <source>
        <dbReference type="PROSITE-ProRule" id="PRU10141"/>
    </source>
</evidence>
<dbReference type="PROSITE" id="PS00108">
    <property type="entry name" value="PROTEIN_KINASE_ST"/>
    <property type="match status" value="1"/>
</dbReference>
<keyword evidence="2" id="KW-0808">Transferase</keyword>
<dbReference type="FunFam" id="3.30.200.20:FF:000387">
    <property type="entry name" value="Serine/threonine-protein kinase STE11"/>
    <property type="match status" value="1"/>
</dbReference>
<feature type="compositionally biased region" description="Polar residues" evidence="7">
    <location>
        <begin position="278"/>
        <end position="294"/>
    </location>
</feature>
<protein>
    <submittedName>
        <fullName evidence="10">Pkinase-domain-containing protein</fullName>
    </submittedName>
</protein>
<keyword evidence="11" id="KW-1185">Reference proteome</keyword>
<proteinExistence type="inferred from homology"/>
<dbReference type="Pfam" id="PF07647">
    <property type="entry name" value="SAM_2"/>
    <property type="match status" value="1"/>
</dbReference>
<dbReference type="InterPro" id="IPR050538">
    <property type="entry name" value="MAP_kinase_kinase_kinase"/>
</dbReference>
<dbReference type="GO" id="GO:0000196">
    <property type="term" value="P:cell integrity MAPK cascade"/>
    <property type="evidence" value="ECO:0007669"/>
    <property type="project" value="UniProtKB-ARBA"/>
</dbReference>
<dbReference type="PROSITE" id="PS50105">
    <property type="entry name" value="SAM_DOMAIN"/>
    <property type="match status" value="1"/>
</dbReference>
<evidence type="ECO:0000313" key="10">
    <source>
        <dbReference type="EMBL" id="GAN03479.1"/>
    </source>
</evidence>
<dbReference type="InterPro" id="IPR001660">
    <property type="entry name" value="SAM"/>
</dbReference>
<dbReference type="PROSITE" id="PS50011">
    <property type="entry name" value="PROTEIN_KINASE_DOM"/>
    <property type="match status" value="1"/>
</dbReference>
<name>A0A0C9M8J5_9FUNG</name>
<evidence type="ECO:0000259" key="9">
    <source>
        <dbReference type="PROSITE" id="PS50105"/>
    </source>
</evidence>
<dbReference type="Gene3D" id="1.10.510.10">
    <property type="entry name" value="Transferase(Phosphotransferase) domain 1"/>
    <property type="match status" value="1"/>
</dbReference>
<organism evidence="10">
    <name type="scientific">Mucor ambiguus</name>
    <dbReference type="NCBI Taxonomy" id="91626"/>
    <lineage>
        <taxon>Eukaryota</taxon>
        <taxon>Fungi</taxon>
        <taxon>Fungi incertae sedis</taxon>
        <taxon>Mucoromycota</taxon>
        <taxon>Mucoromycotina</taxon>
        <taxon>Mucoromycetes</taxon>
        <taxon>Mucorales</taxon>
        <taxon>Mucorineae</taxon>
        <taxon>Mucoraceae</taxon>
        <taxon>Mucor</taxon>
    </lineage>
</organism>
<evidence type="ECO:0000256" key="1">
    <source>
        <dbReference type="ARBA" id="ARBA00006529"/>
    </source>
</evidence>
<dbReference type="InterPro" id="IPR017441">
    <property type="entry name" value="Protein_kinase_ATP_BS"/>
</dbReference>
<dbReference type="OrthoDB" id="266718at2759"/>
<dbReference type="InterPro" id="IPR013761">
    <property type="entry name" value="SAM/pointed_sf"/>
</dbReference>
<feature type="compositionally biased region" description="Low complexity" evidence="7">
    <location>
        <begin position="128"/>
        <end position="144"/>
    </location>
</feature>
<feature type="region of interest" description="Disordered" evidence="7">
    <location>
        <begin position="196"/>
        <end position="245"/>
    </location>
</feature>
<dbReference type="Pfam" id="PF00069">
    <property type="entry name" value="Pkinase"/>
    <property type="match status" value="1"/>
</dbReference>
<evidence type="ECO:0000259" key="8">
    <source>
        <dbReference type="PROSITE" id="PS50011"/>
    </source>
</evidence>
<evidence type="ECO:0000256" key="7">
    <source>
        <dbReference type="SAM" id="MobiDB-lite"/>
    </source>
</evidence>
<dbReference type="STRING" id="91626.A0A0C9M8J5"/>
<evidence type="ECO:0000256" key="3">
    <source>
        <dbReference type="ARBA" id="ARBA00022741"/>
    </source>
</evidence>
<feature type="compositionally biased region" description="Low complexity" evidence="7">
    <location>
        <begin position="205"/>
        <end position="221"/>
    </location>
</feature>
<reference evidence="10" key="1">
    <citation type="submission" date="2014-09" db="EMBL/GenBank/DDBJ databases">
        <title>Draft genome sequence of an oleaginous Mucoromycotina fungus Mucor ambiguus NBRC6742.</title>
        <authorList>
            <person name="Takeda I."/>
            <person name="Yamane N."/>
            <person name="Morita T."/>
            <person name="Tamano K."/>
            <person name="Machida M."/>
            <person name="Baker S."/>
            <person name="Koike H."/>
        </authorList>
    </citation>
    <scope>NUCLEOTIDE SEQUENCE</scope>
    <source>
        <strain evidence="10">NBRC 6742</strain>
    </source>
</reference>
<gene>
    <name evidence="10" type="ORF">MAM1_0041d02933</name>
</gene>
<sequence>MVDPPTNDDIRTLLGDATVDTWNQEKVTQWLDEKGWGQFAPTFEKHGICRERFFQITLAELVEYLPRTMTTYYERRRLLSEIRSLIPTTPGQQQKHTPSTPTNVIPHSAIADHTTTRDSGIGYLSHYSAGSSSPSPSPSASPCSDHLIAPFSKKYGSGSPTRSSYSPKAAFHKIKNTFRSHAAPLNQMQTTTVIQPTHSNHHHQQQQQYPPQQNSASSSPRSARHESGDDDRSRRTSPAIPARVSSTPDKITKFWATYSNWHSSSPSSNHKKSSPSSYTHEYQPSQLKKPTDQRIQITGDKETWYSLNVTNMRDPVAIKQHILRRMQFSGDCDHYQYFHENGADPGNNIIAILTKTNTKISPLLLEKPMDPQELMYLCSIADRSASQRILVKPVVVHTQAFSDFVFTLSTPELGKSPTDIPSNQSPSSAGIKGSPTFKPLCRKAARRPIPSQQQQYQQPQRVGIQLSDPPQMERCRTGSEPFIVPPTAQTLWRRSEPEMEKMIDTSNHHSSSNGVSLWAVPPTQQHQQLPPQRLPSQQQQQLWAVTPHTTNSTIASNHDISSDLGQMQIHPCRKPPAVNKPLPTPPLKKTSGAVFWGERPPAEVVFQHMEQFFDSKDLDKEVVVEPIKRHTKSIRLVAREASRKYRNNQMLRRKSTKVWGQRVVELKNRSQNVMARLPSVSEHMRLSHGLSSTKDEGTDDTMQWIRGKLIGKGSFGRVYLAFNVGTGEVIAVKQVEIPKTASDLLNEEQHDMVEALYQEIMTLRDLDHENIVQYLGYGQDNAEGVINIFLEYVSGGSVASRLALHGAFDEALTKYFTRQICSGLAYLHSKHILHRDIKAANILVEVDGVCKISDFGLSKKNDYDEVYDQNSRMSLRGSIYWMAPEVVKNEPYSAKVDIWSLGCTMIEMLTGQRPWISLSQIAALYNLGRLNTPAIPENISECAKDFLRQCFIIDPLQRPTATDLLAHEFLSTDTAFQFKDYVDKGKI</sequence>
<accession>A0A0C9M8J5</accession>
<dbReference type="InterPro" id="IPR011009">
    <property type="entry name" value="Kinase-like_dom_sf"/>
</dbReference>
<dbReference type="InterPro" id="IPR008271">
    <property type="entry name" value="Ser/Thr_kinase_AS"/>
</dbReference>
<keyword evidence="3 6" id="KW-0547">Nucleotide-binding</keyword>
<dbReference type="GO" id="GO:0004709">
    <property type="term" value="F:MAP kinase kinase kinase activity"/>
    <property type="evidence" value="ECO:0007669"/>
    <property type="project" value="UniProtKB-ARBA"/>
</dbReference>
<evidence type="ECO:0000256" key="5">
    <source>
        <dbReference type="ARBA" id="ARBA00022840"/>
    </source>
</evidence>
<feature type="compositionally biased region" description="Basic and acidic residues" evidence="7">
    <location>
        <begin position="223"/>
        <end position="234"/>
    </location>
</feature>
<dbReference type="AlphaFoldDB" id="A0A0C9M8J5"/>
<dbReference type="SMART" id="SM00220">
    <property type="entry name" value="S_TKc"/>
    <property type="match status" value="1"/>
</dbReference>
<dbReference type="FunFam" id="1.10.510.10:FF:000182">
    <property type="entry name" value="MAP kinase kinase kinase mkh1"/>
    <property type="match status" value="1"/>
</dbReference>
<dbReference type="SUPFAM" id="SSF56112">
    <property type="entry name" value="Protein kinase-like (PK-like)"/>
    <property type="match status" value="1"/>
</dbReference>
<comment type="similarity">
    <text evidence="1">Belongs to the protein kinase superfamily. STE Ser/Thr protein kinase family. MAP kinase kinase kinase subfamily.</text>
</comment>
<feature type="compositionally biased region" description="Polar residues" evidence="7">
    <location>
        <begin position="419"/>
        <end position="428"/>
    </location>
</feature>
<dbReference type="InterPro" id="IPR000719">
    <property type="entry name" value="Prot_kinase_dom"/>
</dbReference>
<keyword evidence="4 10" id="KW-0418">Kinase</keyword>
<feature type="region of interest" description="Disordered" evidence="7">
    <location>
        <begin position="87"/>
        <end position="106"/>
    </location>
</feature>
<dbReference type="Gene3D" id="1.10.150.50">
    <property type="entry name" value="Transcription Factor, Ets-1"/>
    <property type="match status" value="1"/>
</dbReference>
<feature type="domain" description="Protein kinase" evidence="8">
    <location>
        <begin position="704"/>
        <end position="970"/>
    </location>
</feature>
<evidence type="ECO:0000256" key="4">
    <source>
        <dbReference type="ARBA" id="ARBA00022777"/>
    </source>
</evidence>
<dbReference type="GO" id="GO:0005524">
    <property type="term" value="F:ATP binding"/>
    <property type="evidence" value="ECO:0007669"/>
    <property type="project" value="UniProtKB-UniRule"/>
</dbReference>
<dbReference type="PROSITE" id="PS00107">
    <property type="entry name" value="PROTEIN_KINASE_ATP"/>
    <property type="match status" value="1"/>
</dbReference>
<keyword evidence="5 6" id="KW-0067">ATP-binding</keyword>
<dbReference type="EMBL" id="DF836330">
    <property type="protein sequence ID" value="GAN03479.1"/>
    <property type="molecule type" value="Genomic_DNA"/>
</dbReference>
<dbReference type="SUPFAM" id="SSF47769">
    <property type="entry name" value="SAM/Pointed domain"/>
    <property type="match status" value="1"/>
</dbReference>
<dbReference type="PANTHER" id="PTHR48016">
    <property type="entry name" value="MAP KINASE KINASE KINASE SSK2-RELATED-RELATED"/>
    <property type="match status" value="1"/>
</dbReference>
<feature type="region of interest" description="Disordered" evidence="7">
    <location>
        <begin position="415"/>
        <end position="438"/>
    </location>
</feature>
<dbReference type="Proteomes" id="UP000053815">
    <property type="component" value="Unassembled WGS sequence"/>
</dbReference>
<evidence type="ECO:0000313" key="11">
    <source>
        <dbReference type="Proteomes" id="UP000053815"/>
    </source>
</evidence>
<feature type="compositionally biased region" description="Polar residues" evidence="7">
    <location>
        <begin position="87"/>
        <end position="105"/>
    </location>
</feature>
<dbReference type="PANTHER" id="PTHR48016:SF48">
    <property type="entry name" value="SERINE_THREONINE-PROTEIN KINASE BCK1_SLK1_SSP31"/>
    <property type="match status" value="1"/>
</dbReference>
<feature type="domain" description="SAM" evidence="9">
    <location>
        <begin position="22"/>
        <end position="88"/>
    </location>
</feature>
<evidence type="ECO:0000256" key="2">
    <source>
        <dbReference type="ARBA" id="ARBA00022679"/>
    </source>
</evidence>
<feature type="binding site" evidence="6">
    <location>
        <position position="733"/>
    </location>
    <ligand>
        <name>ATP</name>
        <dbReference type="ChEBI" id="CHEBI:30616"/>
    </ligand>
</feature>
<feature type="region of interest" description="Disordered" evidence="7">
    <location>
        <begin position="121"/>
        <end position="145"/>
    </location>
</feature>
<feature type="region of interest" description="Disordered" evidence="7">
    <location>
        <begin position="262"/>
        <end position="294"/>
    </location>
</feature>